<dbReference type="PANTHER" id="PTHR34821:SF2">
    <property type="entry name" value="INNER MEMBRANE PROTEIN YDCZ"/>
    <property type="match status" value="1"/>
</dbReference>
<evidence type="ECO:0000313" key="3">
    <source>
        <dbReference type="Proteomes" id="UP001243286"/>
    </source>
</evidence>
<keyword evidence="1" id="KW-0812">Transmembrane</keyword>
<feature type="transmembrane region" description="Helical" evidence="1">
    <location>
        <begin position="211"/>
        <end position="230"/>
    </location>
</feature>
<feature type="transmembrane region" description="Helical" evidence="1">
    <location>
        <begin position="269"/>
        <end position="287"/>
    </location>
</feature>
<feature type="transmembrane region" description="Helical" evidence="1">
    <location>
        <begin position="299"/>
        <end position="318"/>
    </location>
</feature>
<accession>A0ABT6R687</accession>
<feature type="transmembrane region" description="Helical" evidence="1">
    <location>
        <begin position="141"/>
        <end position="162"/>
    </location>
</feature>
<sequence length="320" mass="33858">MIGTTRIKGGLLILAIIIGLIIGILVPVQTSVNTRLRGIVGSPFLASLLSFSIGTVFLILLTLFVERNFSLNPGVWSEPGWIWIGGVLGVIFLTGNILLFPRIGGVQTVIMPIFGQVLMGLLIDNFGWFSNAVTPLSSTRLLGAGFVLLGVIGTVALGDWLAKRRHPEQAKPVDTTIYGWRVLGVVMGMMSAAQAAINGHLGVVLDSAIKAALISFIVGTVTLLLVNVIVRTKWQFDRSLPTPWWIWIGGLIGALFIAGNAVIVPLVGTGVAVVIVTIGLLTGSLLIDRFGLFGAAKTPVTGVQLVSLGLMIVGIVLIRL</sequence>
<dbReference type="Pfam" id="PF04657">
    <property type="entry name" value="DMT_YdcZ"/>
    <property type="match status" value="2"/>
</dbReference>
<keyword evidence="3" id="KW-1185">Reference proteome</keyword>
<keyword evidence="1" id="KW-0472">Membrane</keyword>
<feature type="transmembrane region" description="Helical" evidence="1">
    <location>
        <begin position="44"/>
        <end position="65"/>
    </location>
</feature>
<name>A0ABT6R687_9BACL</name>
<feature type="transmembrane region" description="Helical" evidence="1">
    <location>
        <begin position="182"/>
        <end position="205"/>
    </location>
</feature>
<dbReference type="PANTHER" id="PTHR34821">
    <property type="entry name" value="INNER MEMBRANE PROTEIN YDCZ"/>
    <property type="match status" value="1"/>
</dbReference>
<dbReference type="InterPro" id="IPR006750">
    <property type="entry name" value="YdcZ"/>
</dbReference>
<evidence type="ECO:0000256" key="1">
    <source>
        <dbReference type="SAM" id="Phobius"/>
    </source>
</evidence>
<comment type="caution">
    <text evidence="2">The sequence shown here is derived from an EMBL/GenBank/DDBJ whole genome shotgun (WGS) entry which is preliminary data.</text>
</comment>
<feature type="transmembrane region" description="Helical" evidence="1">
    <location>
        <begin position="80"/>
        <end position="100"/>
    </location>
</feature>
<feature type="transmembrane region" description="Helical" evidence="1">
    <location>
        <begin position="109"/>
        <end position="129"/>
    </location>
</feature>
<dbReference type="Proteomes" id="UP001243286">
    <property type="component" value="Unassembled WGS sequence"/>
</dbReference>
<keyword evidence="1" id="KW-1133">Transmembrane helix</keyword>
<protein>
    <submittedName>
        <fullName evidence="2">DMT family transporter</fullName>
    </submittedName>
</protein>
<evidence type="ECO:0000313" key="2">
    <source>
        <dbReference type="EMBL" id="MDI3236313.1"/>
    </source>
</evidence>
<organism evidence="2 3">
    <name type="scientific">Exiguobacterium antarcticum</name>
    <dbReference type="NCBI Taxonomy" id="132920"/>
    <lineage>
        <taxon>Bacteria</taxon>
        <taxon>Bacillati</taxon>
        <taxon>Bacillota</taxon>
        <taxon>Bacilli</taxon>
        <taxon>Bacillales</taxon>
        <taxon>Bacillales Family XII. Incertae Sedis</taxon>
        <taxon>Exiguobacterium</taxon>
    </lineage>
</organism>
<gene>
    <name evidence="2" type="ORF">QK289_14965</name>
</gene>
<dbReference type="RefSeq" id="WP_282357340.1">
    <property type="nucleotide sequence ID" value="NZ_JASBQV010000036.1"/>
</dbReference>
<feature type="transmembrane region" description="Helical" evidence="1">
    <location>
        <begin position="12"/>
        <end position="32"/>
    </location>
</feature>
<reference evidence="2 3" key="1">
    <citation type="submission" date="2023-04" db="EMBL/GenBank/DDBJ databases">
        <title>Antarctic isolates genomes.</title>
        <authorList>
            <person name="Dimov S.G."/>
        </authorList>
    </citation>
    <scope>NUCLEOTIDE SEQUENCE [LARGE SCALE GENOMIC DNA]</scope>
    <source>
        <strain evidence="2 3">AL19</strain>
    </source>
</reference>
<feature type="transmembrane region" description="Helical" evidence="1">
    <location>
        <begin position="242"/>
        <end position="263"/>
    </location>
</feature>
<proteinExistence type="predicted"/>
<dbReference type="EMBL" id="JASBQV010000036">
    <property type="protein sequence ID" value="MDI3236313.1"/>
    <property type="molecule type" value="Genomic_DNA"/>
</dbReference>